<dbReference type="KEGG" id="snk:CP967_18495"/>
<dbReference type="GO" id="GO:0006313">
    <property type="term" value="P:DNA transposition"/>
    <property type="evidence" value="ECO:0007669"/>
    <property type="project" value="InterPro"/>
</dbReference>
<dbReference type="InterPro" id="IPR050900">
    <property type="entry name" value="Transposase_IS3/IS150/IS904"/>
</dbReference>
<dbReference type="Gene3D" id="1.10.10.60">
    <property type="entry name" value="Homeodomain-like"/>
    <property type="match status" value="1"/>
</dbReference>
<dbReference type="AlphaFoldDB" id="A0A5J6FFJ0"/>
<dbReference type="NCBIfam" id="NF033516">
    <property type="entry name" value="transpos_IS3"/>
    <property type="match status" value="1"/>
</dbReference>
<evidence type="ECO:0000259" key="3">
    <source>
        <dbReference type="PROSITE" id="PS50994"/>
    </source>
</evidence>
<dbReference type="InterPro" id="IPR025948">
    <property type="entry name" value="HTH-like_dom"/>
</dbReference>
<dbReference type="InterPro" id="IPR012337">
    <property type="entry name" value="RNaseH-like_sf"/>
</dbReference>
<evidence type="ECO:0000313" key="5">
    <source>
        <dbReference type="Proteomes" id="UP000326178"/>
    </source>
</evidence>
<dbReference type="SUPFAM" id="SSF53098">
    <property type="entry name" value="Ribonuclease H-like"/>
    <property type="match status" value="1"/>
</dbReference>
<dbReference type="GO" id="GO:0004803">
    <property type="term" value="F:transposase activity"/>
    <property type="evidence" value="ECO:0007669"/>
    <property type="project" value="InterPro"/>
</dbReference>
<evidence type="ECO:0000313" key="4">
    <source>
        <dbReference type="EMBL" id="QEU73720.1"/>
    </source>
</evidence>
<dbReference type="Proteomes" id="UP000326178">
    <property type="component" value="Chromosome"/>
</dbReference>
<dbReference type="InterPro" id="IPR009057">
    <property type="entry name" value="Homeodomain-like_sf"/>
</dbReference>
<evidence type="ECO:0000256" key="1">
    <source>
        <dbReference type="ARBA" id="ARBA00002286"/>
    </source>
</evidence>
<dbReference type="InterPro" id="IPR002514">
    <property type="entry name" value="Transposase_8"/>
</dbReference>
<dbReference type="PANTHER" id="PTHR46889">
    <property type="entry name" value="TRANSPOSASE INSF FOR INSERTION SEQUENCE IS3B-RELATED"/>
    <property type="match status" value="1"/>
</dbReference>
<dbReference type="Pfam" id="PF01527">
    <property type="entry name" value="HTH_Tnp_1"/>
    <property type="match status" value="1"/>
</dbReference>
<dbReference type="EMBL" id="CP023702">
    <property type="protein sequence ID" value="QEU73720.1"/>
    <property type="molecule type" value="Genomic_DNA"/>
</dbReference>
<protein>
    <submittedName>
        <fullName evidence="4">IS3 family transposase</fullName>
    </submittedName>
</protein>
<dbReference type="Gene3D" id="3.30.420.10">
    <property type="entry name" value="Ribonuclease H-like superfamily/Ribonuclease H"/>
    <property type="match status" value="1"/>
</dbReference>
<reference evidence="4 5" key="1">
    <citation type="submission" date="2017-09" db="EMBL/GenBank/DDBJ databases">
        <authorList>
            <person name="Lee N."/>
            <person name="Cho B.-K."/>
        </authorList>
    </citation>
    <scope>NUCLEOTIDE SEQUENCE [LARGE SCALE GENOMIC DNA]</scope>
    <source>
        <strain evidence="4 5">ATCC 12769</strain>
    </source>
</reference>
<name>A0A5J6FFJ0_9ACTN</name>
<comment type="function">
    <text evidence="1">Involved in the transposition of the insertion sequence.</text>
</comment>
<sequence>MAMKDYSDEFKADAVALYESTPGATYKSIAADLGINRNTLRNWVLRSQELRSGAPDARGARTAVRATQATPAAEPDERIRQLEARVAELEASERKLATERDILRKAAKYFAGGDELVSRFEFVHDHRDAFEVKRLCEVLQVNRSSYYKWLSGLQTRRARQRADERLAARIREVHAASGGAYGSPRVTAELKDKGLHVNEKRVARVMRTFSITGVRLRRRVRTTVSDPSAALVPDLFRRDFTAPEPGIKYMGDITYLPLENGEFLYLATVLDCFSRKAVGWSIADHMRTDLVADALKMAARTRGGLDGAVFHSDHGAQYGARAFAALCDQLGVTRSMGEVGSSADNAACESFHASLKCETLQGARDYGDAATCRRTVFAWLTRYNTRRRHSANGHLSPDEYERRHHTAKLTLAA</sequence>
<feature type="region of interest" description="Disordered" evidence="2">
    <location>
        <begin position="390"/>
        <end position="413"/>
    </location>
</feature>
<dbReference type="RefSeq" id="WP_150489029.1">
    <property type="nucleotide sequence ID" value="NZ_BMUV01000015.1"/>
</dbReference>
<dbReference type="Pfam" id="PF13276">
    <property type="entry name" value="HTH_21"/>
    <property type="match status" value="1"/>
</dbReference>
<dbReference type="GO" id="GO:0015074">
    <property type="term" value="P:DNA integration"/>
    <property type="evidence" value="ECO:0007669"/>
    <property type="project" value="InterPro"/>
</dbReference>
<dbReference type="GO" id="GO:0003677">
    <property type="term" value="F:DNA binding"/>
    <property type="evidence" value="ECO:0007669"/>
    <property type="project" value="InterPro"/>
</dbReference>
<organism evidence="4 5">
    <name type="scientific">Streptomyces nitrosporeus</name>
    <dbReference type="NCBI Taxonomy" id="28894"/>
    <lineage>
        <taxon>Bacteria</taxon>
        <taxon>Bacillati</taxon>
        <taxon>Actinomycetota</taxon>
        <taxon>Actinomycetes</taxon>
        <taxon>Kitasatosporales</taxon>
        <taxon>Streptomycetaceae</taxon>
        <taxon>Streptomyces</taxon>
    </lineage>
</organism>
<accession>A0A5J6FFJ0</accession>
<dbReference type="PROSITE" id="PS50994">
    <property type="entry name" value="INTEGRASE"/>
    <property type="match status" value="1"/>
</dbReference>
<keyword evidence="5" id="KW-1185">Reference proteome</keyword>
<dbReference type="PANTHER" id="PTHR46889:SF4">
    <property type="entry name" value="TRANSPOSASE INSO FOR INSERTION SEQUENCE ELEMENT IS911B-RELATED"/>
    <property type="match status" value="1"/>
</dbReference>
<dbReference type="InterPro" id="IPR036397">
    <property type="entry name" value="RNaseH_sf"/>
</dbReference>
<proteinExistence type="predicted"/>
<dbReference type="InterPro" id="IPR001584">
    <property type="entry name" value="Integrase_cat-core"/>
</dbReference>
<dbReference type="OrthoDB" id="4330255at2"/>
<feature type="domain" description="Integrase catalytic" evidence="3">
    <location>
        <begin position="241"/>
        <end position="404"/>
    </location>
</feature>
<dbReference type="SUPFAM" id="SSF46689">
    <property type="entry name" value="Homeodomain-like"/>
    <property type="match status" value="1"/>
</dbReference>
<gene>
    <name evidence="4" type="ORF">CP967_18495</name>
</gene>
<dbReference type="InterPro" id="IPR048020">
    <property type="entry name" value="Transpos_IS3"/>
</dbReference>
<feature type="region of interest" description="Disordered" evidence="2">
    <location>
        <begin position="54"/>
        <end position="75"/>
    </location>
</feature>
<dbReference type="Pfam" id="PF00665">
    <property type="entry name" value="rve"/>
    <property type="match status" value="1"/>
</dbReference>
<evidence type="ECO:0000256" key="2">
    <source>
        <dbReference type="SAM" id="MobiDB-lite"/>
    </source>
</evidence>